<dbReference type="InterPro" id="IPR037402">
    <property type="entry name" value="YidZ_PBP2"/>
</dbReference>
<keyword evidence="7" id="KW-1185">Reference proteome</keyword>
<feature type="domain" description="HTH lysR-type" evidence="5">
    <location>
        <begin position="6"/>
        <end position="63"/>
    </location>
</feature>
<evidence type="ECO:0000256" key="2">
    <source>
        <dbReference type="ARBA" id="ARBA00023015"/>
    </source>
</evidence>
<evidence type="ECO:0000313" key="7">
    <source>
        <dbReference type="Proteomes" id="UP000646365"/>
    </source>
</evidence>
<dbReference type="Pfam" id="PF00126">
    <property type="entry name" value="HTH_1"/>
    <property type="match status" value="1"/>
</dbReference>
<dbReference type="Proteomes" id="UP000646365">
    <property type="component" value="Unassembled WGS sequence"/>
</dbReference>
<dbReference type="InterPro" id="IPR050389">
    <property type="entry name" value="LysR-type_TF"/>
</dbReference>
<organism evidence="6 7">
    <name type="scientific">Aliidongia dinghuensis</name>
    <dbReference type="NCBI Taxonomy" id="1867774"/>
    <lineage>
        <taxon>Bacteria</taxon>
        <taxon>Pseudomonadati</taxon>
        <taxon>Pseudomonadota</taxon>
        <taxon>Alphaproteobacteria</taxon>
        <taxon>Rhodospirillales</taxon>
        <taxon>Dongiaceae</taxon>
        <taxon>Aliidongia</taxon>
    </lineage>
</organism>
<dbReference type="SUPFAM" id="SSF46785">
    <property type="entry name" value="Winged helix' DNA-binding domain"/>
    <property type="match status" value="1"/>
</dbReference>
<dbReference type="SUPFAM" id="SSF53850">
    <property type="entry name" value="Periplasmic binding protein-like II"/>
    <property type="match status" value="1"/>
</dbReference>
<keyword evidence="3" id="KW-0238">DNA-binding</keyword>
<evidence type="ECO:0000256" key="3">
    <source>
        <dbReference type="ARBA" id="ARBA00023125"/>
    </source>
</evidence>
<evidence type="ECO:0000256" key="1">
    <source>
        <dbReference type="ARBA" id="ARBA00009437"/>
    </source>
</evidence>
<comment type="caution">
    <text evidence="6">The sequence shown here is derived from an EMBL/GenBank/DDBJ whole genome shotgun (WGS) entry which is preliminary data.</text>
</comment>
<keyword evidence="2" id="KW-0805">Transcription regulation</keyword>
<dbReference type="PROSITE" id="PS50931">
    <property type="entry name" value="HTH_LYSR"/>
    <property type="match status" value="1"/>
</dbReference>
<gene>
    <name evidence="6" type="ORF">GCM10011611_13980</name>
</gene>
<dbReference type="PANTHER" id="PTHR30118:SF15">
    <property type="entry name" value="TRANSCRIPTIONAL REGULATORY PROTEIN"/>
    <property type="match status" value="1"/>
</dbReference>
<dbReference type="Gene3D" id="1.10.10.10">
    <property type="entry name" value="Winged helix-like DNA-binding domain superfamily/Winged helix DNA-binding domain"/>
    <property type="match status" value="1"/>
</dbReference>
<protein>
    <submittedName>
        <fullName evidence="6">LysR family transcriptional regulator</fullName>
    </submittedName>
</protein>
<dbReference type="EMBL" id="BMJQ01000003">
    <property type="protein sequence ID" value="GGF09677.1"/>
    <property type="molecule type" value="Genomic_DNA"/>
</dbReference>
<comment type="similarity">
    <text evidence="1">Belongs to the LysR transcriptional regulatory family.</text>
</comment>
<dbReference type="InterPro" id="IPR036390">
    <property type="entry name" value="WH_DNA-bd_sf"/>
</dbReference>
<proteinExistence type="inferred from homology"/>
<dbReference type="Gene3D" id="3.40.190.10">
    <property type="entry name" value="Periplasmic binding protein-like II"/>
    <property type="match status" value="2"/>
</dbReference>
<reference evidence="6" key="2">
    <citation type="submission" date="2020-09" db="EMBL/GenBank/DDBJ databases">
        <authorList>
            <person name="Sun Q."/>
            <person name="Zhou Y."/>
        </authorList>
    </citation>
    <scope>NUCLEOTIDE SEQUENCE</scope>
    <source>
        <strain evidence="6">CGMCC 1.15725</strain>
    </source>
</reference>
<dbReference type="CDD" id="cd08417">
    <property type="entry name" value="PBP2_Nitroaromatics_like"/>
    <property type="match status" value="1"/>
</dbReference>
<evidence type="ECO:0000313" key="6">
    <source>
        <dbReference type="EMBL" id="GGF09677.1"/>
    </source>
</evidence>
<dbReference type="InterPro" id="IPR005119">
    <property type="entry name" value="LysR_subst-bd"/>
</dbReference>
<evidence type="ECO:0000256" key="4">
    <source>
        <dbReference type="ARBA" id="ARBA00023163"/>
    </source>
</evidence>
<dbReference type="PANTHER" id="PTHR30118">
    <property type="entry name" value="HTH-TYPE TRANSCRIPTIONAL REGULATOR LEUO-RELATED"/>
    <property type="match status" value="1"/>
</dbReference>
<dbReference type="InterPro" id="IPR036388">
    <property type="entry name" value="WH-like_DNA-bd_sf"/>
</dbReference>
<dbReference type="GO" id="GO:0003700">
    <property type="term" value="F:DNA-binding transcription factor activity"/>
    <property type="evidence" value="ECO:0007669"/>
    <property type="project" value="InterPro"/>
</dbReference>
<dbReference type="AlphaFoldDB" id="A0A8J2YRG4"/>
<sequence>MNLRALDLNLLVVFDAVMTDRSVTKAAVRLNMAQPALSHALTRLRQALQDELFVRTPDGMAPTPKAESLAEGVREALDGLRTALDSAEPFDPTTADRQFAIAVNNHAAIVLAAPLATAAAAEAPSVVLDFRPSGTLDLADRLDRGMLDLAIGGTAAPGDRFADLRLFHDRFAVLMRRGHAAANAGALTLAAFAALPHLMITSSGERVDFVDEALAAAGLARRIALRAPLLATPAALLQSDMIAVVSERAAQEFARTAPLATVPLPFESPVLTTAMLWHRRVGAVPAHRWLRDLVLRVARTAG</sequence>
<dbReference type="Pfam" id="PF03466">
    <property type="entry name" value="LysR_substrate"/>
    <property type="match status" value="1"/>
</dbReference>
<name>A0A8J2YRG4_9PROT</name>
<evidence type="ECO:0000259" key="5">
    <source>
        <dbReference type="PROSITE" id="PS50931"/>
    </source>
</evidence>
<keyword evidence="4" id="KW-0804">Transcription</keyword>
<dbReference type="PRINTS" id="PR00039">
    <property type="entry name" value="HTHLYSR"/>
</dbReference>
<reference evidence="6" key="1">
    <citation type="journal article" date="2014" name="Int. J. Syst. Evol. Microbiol.">
        <title>Complete genome sequence of Corynebacterium casei LMG S-19264T (=DSM 44701T), isolated from a smear-ripened cheese.</title>
        <authorList>
            <consortium name="US DOE Joint Genome Institute (JGI-PGF)"/>
            <person name="Walter F."/>
            <person name="Albersmeier A."/>
            <person name="Kalinowski J."/>
            <person name="Ruckert C."/>
        </authorList>
    </citation>
    <scope>NUCLEOTIDE SEQUENCE</scope>
    <source>
        <strain evidence="6">CGMCC 1.15725</strain>
    </source>
</reference>
<dbReference type="RefSeq" id="WP_189043967.1">
    <property type="nucleotide sequence ID" value="NZ_BMJQ01000003.1"/>
</dbReference>
<accession>A0A8J2YRG4</accession>
<dbReference type="GO" id="GO:0003677">
    <property type="term" value="F:DNA binding"/>
    <property type="evidence" value="ECO:0007669"/>
    <property type="project" value="UniProtKB-KW"/>
</dbReference>
<dbReference type="InterPro" id="IPR000847">
    <property type="entry name" value="LysR_HTH_N"/>
</dbReference>